<dbReference type="AlphaFoldDB" id="A0A6N4DCN0"/>
<evidence type="ECO:0000256" key="6">
    <source>
        <dbReference type="ARBA" id="ARBA00022825"/>
    </source>
</evidence>
<evidence type="ECO:0000256" key="2">
    <source>
        <dbReference type="ARBA" id="ARBA00008524"/>
    </source>
</evidence>
<dbReference type="Pfam" id="PF26549">
    <property type="entry name" value="Tricorn_N"/>
    <property type="match status" value="1"/>
</dbReference>
<keyword evidence="5" id="KW-0378">Hydrolase</keyword>
<evidence type="ECO:0000256" key="1">
    <source>
        <dbReference type="ARBA" id="ARBA00004496"/>
    </source>
</evidence>
<evidence type="ECO:0000256" key="5">
    <source>
        <dbReference type="ARBA" id="ARBA00022801"/>
    </source>
</evidence>
<keyword evidence="4" id="KW-0645">Protease</keyword>
<comment type="caution">
    <text evidence="7">The sequence shown here is derived from an EMBL/GenBank/DDBJ whole genome shotgun (WGS) entry which is preliminary data.</text>
</comment>
<dbReference type="PANTHER" id="PTHR43253:SF1">
    <property type="entry name" value="TRICORN PROTEASE HOMOLOG 2-RELATED"/>
    <property type="match status" value="1"/>
</dbReference>
<dbReference type="GO" id="GO:0008236">
    <property type="term" value="F:serine-type peptidase activity"/>
    <property type="evidence" value="ECO:0007669"/>
    <property type="project" value="UniProtKB-KW"/>
</dbReference>
<organism evidence="7 8">
    <name type="scientific">Pseudidiomarina aestuarii</name>
    <dbReference type="NCBI Taxonomy" id="624146"/>
    <lineage>
        <taxon>Bacteria</taxon>
        <taxon>Pseudomonadati</taxon>
        <taxon>Pseudomonadota</taxon>
        <taxon>Gammaproteobacteria</taxon>
        <taxon>Alteromonadales</taxon>
        <taxon>Idiomarinaceae</taxon>
        <taxon>Pseudidiomarina</taxon>
    </lineage>
</organism>
<dbReference type="Proteomes" id="UP000241514">
    <property type="component" value="Unassembled WGS sequence"/>
</dbReference>
<dbReference type="EMBL" id="PYVG01000202">
    <property type="protein sequence ID" value="PTB87457.1"/>
    <property type="molecule type" value="Genomic_DNA"/>
</dbReference>
<keyword evidence="3" id="KW-0963">Cytoplasm</keyword>
<dbReference type="InterPro" id="IPR012393">
    <property type="entry name" value="Tricorn_protease"/>
</dbReference>
<proteinExistence type="inferred from homology"/>
<feature type="non-terminal residue" evidence="7">
    <location>
        <position position="1"/>
    </location>
</feature>
<evidence type="ECO:0000313" key="8">
    <source>
        <dbReference type="Proteomes" id="UP000241514"/>
    </source>
</evidence>
<sequence>DSNADVYVMPITGGQPTRLTYHPSGDVVNGWSPNGDKVLFASNREILNSRSNQLFEIAVDGGYPTKVMTAVAYEGQWSDDGERLAYRPNNMAYSGASGWRLHRGGSTPPIWIMDVADNKLERVPHPNANEHNPFWLGDSVYFLSDRDNVAMNLFRYDDGDVEQLTQHSDWDIQSASGHGNHVIYEAGGYLYL</sequence>
<dbReference type="SUPFAM" id="SSF69304">
    <property type="entry name" value="Tricorn protease N-terminal domain"/>
    <property type="match status" value="1"/>
</dbReference>
<name>A0A6N4DCN0_9GAMM</name>
<evidence type="ECO:0000256" key="3">
    <source>
        <dbReference type="ARBA" id="ARBA00022490"/>
    </source>
</evidence>
<accession>A0A6N4DCN0</accession>
<keyword evidence="6" id="KW-0720">Serine protease</keyword>
<comment type="subcellular location">
    <subcellularLocation>
        <location evidence="1">Cytoplasm</location>
    </subcellularLocation>
</comment>
<gene>
    <name evidence="7" type="ORF">C9928_07520</name>
</gene>
<dbReference type="Gene3D" id="2.120.10.60">
    <property type="entry name" value="Tricorn protease N-terminal domain"/>
    <property type="match status" value="1"/>
</dbReference>
<protein>
    <submittedName>
        <fullName evidence="7">Peptidase S41</fullName>
    </submittedName>
</protein>
<comment type="similarity">
    <text evidence="2">Belongs to the peptidase S41B family.</text>
</comment>
<feature type="non-terminal residue" evidence="7">
    <location>
        <position position="192"/>
    </location>
</feature>
<dbReference type="GO" id="GO:0005737">
    <property type="term" value="C:cytoplasm"/>
    <property type="evidence" value="ECO:0007669"/>
    <property type="project" value="UniProtKB-SubCell"/>
</dbReference>
<evidence type="ECO:0000313" key="7">
    <source>
        <dbReference type="EMBL" id="PTB87457.1"/>
    </source>
</evidence>
<dbReference type="PANTHER" id="PTHR43253">
    <property type="entry name" value="TRICORN PROTEASE HOMOLOG 2-RELATED"/>
    <property type="match status" value="1"/>
</dbReference>
<reference evidence="7 8" key="1">
    <citation type="submission" date="2018-03" db="EMBL/GenBank/DDBJ databases">
        <title>Cross-interface Injection: A General Nanoliter Liquid Handling Method Applied to Single Cells Genome Amplification Automated Nanoliter Liquid Handling Applied to Single Cell Multiple Displacement Amplification.</title>
        <authorList>
            <person name="Yun J."/>
            <person name="Xu P."/>
            <person name="Xu J."/>
            <person name="Dai X."/>
            <person name="Wang Y."/>
            <person name="Zheng X."/>
            <person name="Cao C."/>
            <person name="Yi Q."/>
            <person name="Zhu Y."/>
            <person name="Wang L."/>
            <person name="Dong Z."/>
            <person name="Huang Y."/>
            <person name="Huang L."/>
            <person name="Du W."/>
        </authorList>
    </citation>
    <scope>NUCLEOTIDE SEQUENCE [LARGE SCALE GENOMIC DNA]</scope>
    <source>
        <strain evidence="7 8">A9-4</strain>
    </source>
</reference>
<dbReference type="GO" id="GO:0006508">
    <property type="term" value="P:proteolysis"/>
    <property type="evidence" value="ECO:0007669"/>
    <property type="project" value="UniProtKB-KW"/>
</dbReference>
<evidence type="ECO:0000256" key="4">
    <source>
        <dbReference type="ARBA" id="ARBA00022670"/>
    </source>
</evidence>